<dbReference type="EMBL" id="LGTL01000001">
    <property type="protein sequence ID" value="KPA86428.1"/>
    <property type="molecule type" value="Genomic_DNA"/>
</dbReference>
<evidence type="ECO:0000313" key="3">
    <source>
        <dbReference type="Proteomes" id="UP000037923"/>
    </source>
</evidence>
<comment type="caution">
    <text evidence="2">The sequence shown here is derived from an EMBL/GenBank/DDBJ whole genome shotgun (WGS) entry which is preliminary data.</text>
</comment>
<dbReference type="VEuPathDB" id="TriTrypDB:LpyrH10_01_5970"/>
<dbReference type="GeneID" id="26900894"/>
<feature type="compositionally biased region" description="Acidic residues" evidence="1">
    <location>
        <begin position="172"/>
        <end position="196"/>
    </location>
</feature>
<evidence type="ECO:0000313" key="2">
    <source>
        <dbReference type="EMBL" id="KPA86427.1"/>
    </source>
</evidence>
<dbReference type="RefSeq" id="XP_015664866.1">
    <property type="nucleotide sequence ID" value="XM_015796858.1"/>
</dbReference>
<dbReference type="Proteomes" id="UP000037923">
    <property type="component" value="Unassembled WGS sequence"/>
</dbReference>
<dbReference type="EMBL" id="LGTL01000001">
    <property type="protein sequence ID" value="KPA86427.1"/>
    <property type="molecule type" value="Genomic_DNA"/>
</dbReference>
<sequence length="207" mass="22370">MAYHVASLLRQPSHSNTRDIDTHSLRSMTSQIEQFLFMAPQVPAVRMEPAWTASGDNDEGERGAPERGGQPVVELNVVAGVLEACDAAALNGGMTTLTGVLLPTAENQRELHRRKVEQAQAMLNLISALTPSPEAAHSSYGASRESGPSSQEAAQVSPNLSTRVLRHFSSSDSDDGEVAVMDADDLNDEDTSDDDMPAQRRRIQEMN</sequence>
<dbReference type="OrthoDB" id="266062at2759"/>
<proteinExistence type="predicted"/>
<evidence type="ECO:0000256" key="1">
    <source>
        <dbReference type="SAM" id="MobiDB-lite"/>
    </source>
</evidence>
<feature type="region of interest" description="Disordered" evidence="1">
    <location>
        <begin position="51"/>
        <end position="70"/>
    </location>
</feature>
<accession>A0A0M9GAS2</accession>
<name>A0A0M9GAS2_LEPPY</name>
<dbReference type="OMA" id="RMEPECM"/>
<dbReference type="AlphaFoldDB" id="A0A0M9GAS2"/>
<dbReference type="RefSeq" id="XP_015664867.1">
    <property type="nucleotide sequence ID" value="XM_015796859.1"/>
</dbReference>
<feature type="region of interest" description="Disordered" evidence="1">
    <location>
        <begin position="133"/>
        <end position="207"/>
    </location>
</feature>
<reference evidence="2 3" key="1">
    <citation type="submission" date="2015-07" db="EMBL/GenBank/DDBJ databases">
        <title>High-quality genome of monoxenous trypanosomatid Leptomonas pyrrhocoris.</title>
        <authorList>
            <person name="Flegontov P."/>
            <person name="Butenko A."/>
            <person name="Firsov S."/>
            <person name="Vlcek C."/>
            <person name="Logacheva M.D."/>
            <person name="Field M."/>
            <person name="Filatov D."/>
            <person name="Flegontova O."/>
            <person name="Gerasimov E."/>
            <person name="Jackson A.P."/>
            <person name="Kelly S."/>
            <person name="Opperdoes F."/>
            <person name="O'Reilly A."/>
            <person name="Votypka J."/>
            <person name="Yurchenko V."/>
            <person name="Lukes J."/>
        </authorList>
    </citation>
    <scope>NUCLEOTIDE SEQUENCE [LARGE SCALE GENOMIC DNA]</scope>
    <source>
        <strain evidence="2">H10</strain>
    </source>
</reference>
<gene>
    <name evidence="2" type="ORF">ABB37_00597</name>
</gene>
<feature type="compositionally biased region" description="Polar residues" evidence="1">
    <location>
        <begin position="146"/>
        <end position="162"/>
    </location>
</feature>
<keyword evidence="3" id="KW-1185">Reference proteome</keyword>
<organism evidence="2 3">
    <name type="scientific">Leptomonas pyrrhocoris</name>
    <name type="common">Firebug parasite</name>
    <dbReference type="NCBI Taxonomy" id="157538"/>
    <lineage>
        <taxon>Eukaryota</taxon>
        <taxon>Discoba</taxon>
        <taxon>Euglenozoa</taxon>
        <taxon>Kinetoplastea</taxon>
        <taxon>Metakinetoplastina</taxon>
        <taxon>Trypanosomatida</taxon>
        <taxon>Trypanosomatidae</taxon>
        <taxon>Leishmaniinae</taxon>
        <taxon>Leptomonas</taxon>
    </lineage>
</organism>
<protein>
    <submittedName>
        <fullName evidence="2">Uncharacterized protein</fullName>
    </submittedName>
</protein>